<protein>
    <submittedName>
        <fullName evidence="2">Uncharacterized protein</fullName>
    </submittedName>
</protein>
<dbReference type="EMBL" id="SGPJ01000353">
    <property type="protein sequence ID" value="THG95137.1"/>
    <property type="molecule type" value="Genomic_DNA"/>
</dbReference>
<name>A0A4S4KCQ1_9APHY</name>
<evidence type="ECO:0000313" key="3">
    <source>
        <dbReference type="Proteomes" id="UP000309038"/>
    </source>
</evidence>
<accession>A0A4S4KCQ1</accession>
<keyword evidence="3" id="KW-1185">Reference proteome</keyword>
<dbReference type="AlphaFoldDB" id="A0A4S4KCQ1"/>
<organism evidence="2 3">
    <name type="scientific">Hermanssonia centrifuga</name>
    <dbReference type="NCBI Taxonomy" id="98765"/>
    <lineage>
        <taxon>Eukaryota</taxon>
        <taxon>Fungi</taxon>
        <taxon>Dikarya</taxon>
        <taxon>Basidiomycota</taxon>
        <taxon>Agaricomycotina</taxon>
        <taxon>Agaricomycetes</taxon>
        <taxon>Polyporales</taxon>
        <taxon>Meruliaceae</taxon>
        <taxon>Hermanssonia</taxon>
    </lineage>
</organism>
<evidence type="ECO:0000256" key="1">
    <source>
        <dbReference type="SAM" id="MobiDB-lite"/>
    </source>
</evidence>
<feature type="region of interest" description="Disordered" evidence="1">
    <location>
        <begin position="65"/>
        <end position="87"/>
    </location>
</feature>
<feature type="compositionally biased region" description="Acidic residues" evidence="1">
    <location>
        <begin position="73"/>
        <end position="83"/>
    </location>
</feature>
<proteinExistence type="predicted"/>
<dbReference type="Proteomes" id="UP000309038">
    <property type="component" value="Unassembled WGS sequence"/>
</dbReference>
<sequence>MVETVNGASALLPVSEFLSLMPPILISRFLLNLRQIDNRDDEETEVTHVSTLGFCASVSVGNMGESLDHGPAEYDDASSEDVSDVPIDHFESVDADNEVHSLSETTPS</sequence>
<evidence type="ECO:0000313" key="2">
    <source>
        <dbReference type="EMBL" id="THG95137.1"/>
    </source>
</evidence>
<gene>
    <name evidence="2" type="ORF">EW026_g6454</name>
</gene>
<comment type="caution">
    <text evidence="2">The sequence shown here is derived from an EMBL/GenBank/DDBJ whole genome shotgun (WGS) entry which is preliminary data.</text>
</comment>
<reference evidence="2 3" key="1">
    <citation type="submission" date="2019-02" db="EMBL/GenBank/DDBJ databases">
        <title>Genome sequencing of the rare red list fungi Phlebia centrifuga.</title>
        <authorList>
            <person name="Buettner E."/>
            <person name="Kellner H."/>
        </authorList>
    </citation>
    <scope>NUCLEOTIDE SEQUENCE [LARGE SCALE GENOMIC DNA]</scope>
    <source>
        <strain evidence="2 3">DSM 108282</strain>
    </source>
</reference>